<sequence length="37" mass="4173">MAKENAISTFGQYTLPFFSLTDIEDFTVVGNFDLRLA</sequence>
<proteinExistence type="predicted"/>
<evidence type="ECO:0000313" key="2">
    <source>
        <dbReference type="Proteomes" id="UP001193389"/>
    </source>
</evidence>
<evidence type="ECO:0000313" key="1">
    <source>
        <dbReference type="EMBL" id="BBE19378.1"/>
    </source>
</evidence>
<name>A0A5K7SCT4_9BACT</name>
<organism evidence="1 2">
    <name type="scientific">Aquipluma nitroreducens</name>
    <dbReference type="NCBI Taxonomy" id="2010828"/>
    <lineage>
        <taxon>Bacteria</taxon>
        <taxon>Pseudomonadati</taxon>
        <taxon>Bacteroidota</taxon>
        <taxon>Bacteroidia</taxon>
        <taxon>Marinilabiliales</taxon>
        <taxon>Prolixibacteraceae</taxon>
        <taxon>Aquipluma</taxon>
    </lineage>
</organism>
<dbReference type="AlphaFoldDB" id="A0A5K7SCT4"/>
<protein>
    <submittedName>
        <fullName evidence="1">Uncharacterized protein</fullName>
    </submittedName>
</protein>
<accession>A0A5K7SCT4</accession>
<dbReference type="KEGG" id="anf:AQPE_3563"/>
<keyword evidence="2" id="KW-1185">Reference proteome</keyword>
<reference evidence="1" key="1">
    <citation type="journal article" date="2020" name="Int. J. Syst. Evol. Microbiol.">
        <title>Aquipluma nitroreducens gen. nov. sp. nov., a novel facultatively anaerobic bacterium isolated from a freshwater lake.</title>
        <authorList>
            <person name="Watanabe M."/>
            <person name="Kojima H."/>
            <person name="Fukui M."/>
        </authorList>
    </citation>
    <scope>NUCLEOTIDE SEQUENCE</scope>
    <source>
        <strain evidence="1">MeG22</strain>
    </source>
</reference>
<gene>
    <name evidence="1" type="ORF">AQPE_3563</name>
</gene>
<dbReference type="EMBL" id="AP018694">
    <property type="protein sequence ID" value="BBE19378.1"/>
    <property type="molecule type" value="Genomic_DNA"/>
</dbReference>
<dbReference type="Proteomes" id="UP001193389">
    <property type="component" value="Chromosome"/>
</dbReference>